<evidence type="ECO:0000313" key="6">
    <source>
        <dbReference type="EMBL" id="RYU95947.1"/>
    </source>
</evidence>
<comment type="caution">
    <text evidence="6">The sequence shown here is derived from an EMBL/GenBank/DDBJ whole genome shotgun (WGS) entry which is preliminary data.</text>
</comment>
<dbReference type="OrthoDB" id="795468at2"/>
<evidence type="ECO:0008006" key="8">
    <source>
        <dbReference type="Google" id="ProtNLM"/>
    </source>
</evidence>
<reference evidence="6 7" key="1">
    <citation type="submission" date="2019-02" db="EMBL/GenBank/DDBJ databases">
        <title>Bacterial novel species Emticicia sp. 17J42-9 isolated from soil.</title>
        <authorList>
            <person name="Jung H.-Y."/>
        </authorList>
    </citation>
    <scope>NUCLEOTIDE SEQUENCE [LARGE SCALE GENOMIC DNA]</scope>
    <source>
        <strain evidence="6 7">17J42-9</strain>
    </source>
</reference>
<feature type="transmembrane region" description="Helical" evidence="5">
    <location>
        <begin position="69"/>
        <end position="88"/>
    </location>
</feature>
<dbReference type="AlphaFoldDB" id="A0A4Q5M2A9"/>
<dbReference type="RefSeq" id="WP_130020555.1">
    <property type="nucleotide sequence ID" value="NZ_SEWF01000010.1"/>
</dbReference>
<organism evidence="6 7">
    <name type="scientific">Emticicia agri</name>
    <dbReference type="NCBI Taxonomy" id="2492393"/>
    <lineage>
        <taxon>Bacteria</taxon>
        <taxon>Pseudomonadati</taxon>
        <taxon>Bacteroidota</taxon>
        <taxon>Cytophagia</taxon>
        <taxon>Cytophagales</taxon>
        <taxon>Leadbetterellaceae</taxon>
        <taxon>Emticicia</taxon>
    </lineage>
</organism>
<sequence>MELLTTLQWILVALFVGPTFYYGYVKMIAEPAKIRKFAAWGYPIKMMQVLGVVEIIGAVAILFPELRLFGIAIWGIILTGTFFNNMIHREPKKELFAVLTVLAHLLLILVLNMWLNTTIK</sequence>
<dbReference type="GO" id="GO:0016020">
    <property type="term" value="C:membrane"/>
    <property type="evidence" value="ECO:0007669"/>
    <property type="project" value="UniProtKB-SubCell"/>
</dbReference>
<feature type="transmembrane region" description="Helical" evidence="5">
    <location>
        <begin position="46"/>
        <end position="63"/>
    </location>
</feature>
<name>A0A4Q5M2A9_9BACT</name>
<proteinExistence type="predicted"/>
<evidence type="ECO:0000256" key="2">
    <source>
        <dbReference type="ARBA" id="ARBA00022692"/>
    </source>
</evidence>
<evidence type="ECO:0000313" key="7">
    <source>
        <dbReference type="Proteomes" id="UP000293162"/>
    </source>
</evidence>
<evidence type="ECO:0000256" key="3">
    <source>
        <dbReference type="ARBA" id="ARBA00022989"/>
    </source>
</evidence>
<keyword evidence="3 5" id="KW-1133">Transmembrane helix</keyword>
<keyword evidence="4 5" id="KW-0472">Membrane</keyword>
<evidence type="ECO:0000256" key="1">
    <source>
        <dbReference type="ARBA" id="ARBA00004141"/>
    </source>
</evidence>
<feature type="transmembrane region" description="Helical" evidence="5">
    <location>
        <begin position="95"/>
        <end position="115"/>
    </location>
</feature>
<protein>
    <recommendedName>
        <fullName evidence="8">DoxX family protein</fullName>
    </recommendedName>
</protein>
<gene>
    <name evidence="6" type="ORF">EWM59_08600</name>
</gene>
<keyword evidence="2 5" id="KW-0812">Transmembrane</keyword>
<evidence type="ECO:0000256" key="4">
    <source>
        <dbReference type="ARBA" id="ARBA00023136"/>
    </source>
</evidence>
<keyword evidence="7" id="KW-1185">Reference proteome</keyword>
<accession>A0A4Q5M2A9</accession>
<dbReference type="Proteomes" id="UP000293162">
    <property type="component" value="Unassembled WGS sequence"/>
</dbReference>
<dbReference type="Pfam" id="PF13564">
    <property type="entry name" value="DoxX_2"/>
    <property type="match status" value="1"/>
</dbReference>
<dbReference type="EMBL" id="SEWF01000010">
    <property type="protein sequence ID" value="RYU95947.1"/>
    <property type="molecule type" value="Genomic_DNA"/>
</dbReference>
<dbReference type="InterPro" id="IPR032808">
    <property type="entry name" value="DoxX"/>
</dbReference>
<evidence type="ECO:0000256" key="5">
    <source>
        <dbReference type="SAM" id="Phobius"/>
    </source>
</evidence>
<feature type="transmembrane region" description="Helical" evidence="5">
    <location>
        <begin position="6"/>
        <end position="25"/>
    </location>
</feature>
<comment type="subcellular location">
    <subcellularLocation>
        <location evidence="1">Membrane</location>
        <topology evidence="1">Multi-pass membrane protein</topology>
    </subcellularLocation>
</comment>